<accession>A0A2H5F514</accession>
<dbReference type="Gene3D" id="2.60.40.10">
    <property type="entry name" value="Immunoglobulins"/>
    <property type="match status" value="7"/>
</dbReference>
<dbReference type="InterPro" id="IPR013783">
    <property type="entry name" value="Ig-like_fold"/>
</dbReference>
<dbReference type="PANTHER" id="PTHR46182">
    <property type="entry name" value="FI19480P1"/>
    <property type="match status" value="1"/>
</dbReference>
<dbReference type="Pfam" id="PF19078">
    <property type="entry name" value="Big_12"/>
    <property type="match status" value="1"/>
</dbReference>
<dbReference type="SMART" id="SM00869">
    <property type="entry name" value="Autotransporter"/>
    <property type="match status" value="1"/>
</dbReference>
<gene>
    <name evidence="3" type="ORF">CX676_20225</name>
</gene>
<name>A0A2H5F514_9RHOB</name>
<sequence length="1269" mass="129590">MRDSPRNQRVGMRPLPGLCLLILTPLFAVFGAPGARAFGPQYIFQHPTPLGREAFPNCSFEVYNHVTQLAWIWFQSPNEDVGGSYFYSGGVPYASNPITADSLKQNCGFSSVTIISQNGATGTHVTDDYMGVIFDAITPEDPVTYRYELALSGLLSTSFINTRVAVEHPPTAVAGPDQSLASGDPGTLDGSASSANDAGQSLTYAWTQTGGAAVSLDDATSVAPAFIAPTLNAGDAPEVLSFSLIVNDGIASSTADTVQITVTPPPNTQPTANAGPDQTVASGDGVTLDGSASSANDAAQSLTYAWVQTGGTTVSLSNASIASPGFTAPTLNMGDTPVVLSFSLVVNDGIEDSVADTVEITVTPPPSTPPPNIPPTASAGPDQSLASGAAGTLDGSASSANDGGQSLTYAWTQTGGTAVSLGDATSVTPGFTAPTLNVGDAPMLLTFSLVVHDGVEASPADTVQITVTPPPNTAPTASAGTDQTLASGAGVTLDGSASSANDAGQSLTYAWTQTGGTAVTLDNASVASPGFSAPTLAVGAAPEVLTFSLVVNDGVEDSTADTIQITVTPPPNTPPTASAGPGQTLASGASAMLDGSASSANDAGQTLTYLWTQTDGPTVVLSDATSATPSFTAPTVPVTGPMEMLVFCLVVNDGIATSAPNMVRITVTAEPNTPPTADAGPPQTVASGSTVTLDAGASSANDTGQSLTYLWTQTAGPAVVLDDPTSPNPRFDPPVLPAGSPNAVLTFQLTVDDGVSVSAQSTVQITIQAAANTLPTARAGGDLEVASGAVVRLDGGASSANDTGQSLSYLWTQTDGPSVVLSGDDQPIAQFTAPLLEPGEAAEALSFSLSVHDGIDPSPTDSLRVMVLPPGDATPPTAELAYAGDSFVPGDTITITIRFSEPVSGLVAGDLRGNGRVVSLSGSGASYSARITTPATGESLTVALPEGAAEDAAGNPSLAAPPLTIRANLAEMAREVAAQGMTARGRALIAAQPKLRSYFDPGGGTGDAMMLAGSGTIDIAYVSEAGWWINAKGEWSDIEGAESDYVNLALGAHLHRETNNLIGAMLQLDRSKTDVSEPMGRFEGDGWLVGPYWVGRMADQPLVFSASALWGQIDNTVTLPGLTEDDVEGKRWLMTAGIEGRHGIGNGAVLIPSLDLSHLKDSLDAYRDRSGDAVAGQQVIMTEAEFGLGLEVPIAVKNGVMTLSGGLSGTYSRTRALNARREDWRGGIELVVDYDMVNRGWLRLAARYDGIGQDDYEACSVDLTYRQDF</sequence>
<keyword evidence="3" id="KW-0614">Plasmid</keyword>
<feature type="region of interest" description="Disordered" evidence="1">
    <location>
        <begin position="361"/>
        <end position="402"/>
    </location>
</feature>
<feature type="compositionally biased region" description="Pro residues" evidence="1">
    <location>
        <begin position="363"/>
        <end position="374"/>
    </location>
</feature>
<proteinExistence type="predicted"/>
<feature type="region of interest" description="Disordered" evidence="1">
    <location>
        <begin position="264"/>
        <end position="293"/>
    </location>
</feature>
<evidence type="ECO:0000259" key="2">
    <source>
        <dbReference type="PROSITE" id="PS51208"/>
    </source>
</evidence>
<dbReference type="GO" id="GO:0016020">
    <property type="term" value="C:membrane"/>
    <property type="evidence" value="ECO:0007669"/>
    <property type="project" value="TreeGrafter"/>
</dbReference>
<evidence type="ECO:0000313" key="3">
    <source>
        <dbReference type="EMBL" id="AUH66633.1"/>
    </source>
</evidence>
<feature type="region of interest" description="Disordered" evidence="1">
    <location>
        <begin position="566"/>
        <end position="589"/>
    </location>
</feature>
<dbReference type="InterPro" id="IPR036709">
    <property type="entry name" value="Autotransporte_beta_dom_sf"/>
</dbReference>
<keyword evidence="4" id="KW-1185">Reference proteome</keyword>
<dbReference type="GO" id="GO:0031410">
    <property type="term" value="C:cytoplasmic vesicle"/>
    <property type="evidence" value="ECO:0007669"/>
    <property type="project" value="TreeGrafter"/>
</dbReference>
<dbReference type="PROSITE" id="PS51208">
    <property type="entry name" value="AUTOTRANSPORTER"/>
    <property type="match status" value="1"/>
</dbReference>
<dbReference type="Pfam" id="PF03797">
    <property type="entry name" value="Autotransporter"/>
    <property type="match status" value="1"/>
</dbReference>
<dbReference type="KEGG" id="pzh:CX676_20225"/>
<evidence type="ECO:0000313" key="4">
    <source>
        <dbReference type="Proteomes" id="UP000234530"/>
    </source>
</evidence>
<feature type="region of interest" description="Disordered" evidence="1">
    <location>
        <begin position="170"/>
        <end position="195"/>
    </location>
</feature>
<dbReference type="SUPFAM" id="SSF103515">
    <property type="entry name" value="Autotransporter"/>
    <property type="match status" value="1"/>
</dbReference>
<geneLocation type="plasmid" evidence="4">
    <name>ppz01</name>
</geneLocation>
<dbReference type="PANTHER" id="PTHR46182:SF2">
    <property type="entry name" value="FI19480P1"/>
    <property type="match status" value="1"/>
</dbReference>
<reference evidence="3 4" key="1">
    <citation type="journal article" date="2013" name="Antonie Van Leeuwenhoek">
        <title>Paracoccus zhejiangensis sp. nov., isolated from activated sludge in wastewater-treatment system.</title>
        <authorList>
            <person name="Wu Z.G."/>
            <person name="Zhang D.F."/>
            <person name="Liu Y.L."/>
            <person name="Wang F."/>
            <person name="Jiang X."/>
            <person name="Li C."/>
            <person name="Li S.P."/>
            <person name="Hong Q."/>
            <person name="Li W.J."/>
        </authorList>
    </citation>
    <scope>NUCLEOTIDE SEQUENCE [LARGE SCALE GENOMIC DNA]</scope>
    <source>
        <strain evidence="3 4">J6</strain>
        <plasmid evidence="4">Plasmid ppz01</plasmid>
    </source>
</reference>
<evidence type="ECO:0000256" key="1">
    <source>
        <dbReference type="SAM" id="MobiDB-lite"/>
    </source>
</evidence>
<dbReference type="InterPro" id="IPR044048">
    <property type="entry name" value="Big_12"/>
</dbReference>
<dbReference type="InterPro" id="IPR029865">
    <property type="entry name" value="KIAA0319-like"/>
</dbReference>
<protein>
    <recommendedName>
        <fullName evidence="2">Autotransporter domain-containing protein</fullName>
    </recommendedName>
</protein>
<dbReference type="AlphaFoldDB" id="A0A2H5F514"/>
<organism evidence="3 4">
    <name type="scientific">Paracoccus zhejiangensis</name>
    <dbReference type="NCBI Taxonomy" id="1077935"/>
    <lineage>
        <taxon>Bacteria</taxon>
        <taxon>Pseudomonadati</taxon>
        <taxon>Pseudomonadota</taxon>
        <taxon>Alphaproteobacteria</taxon>
        <taxon>Rhodobacterales</taxon>
        <taxon>Paracoccaceae</taxon>
        <taxon>Paracoccus</taxon>
    </lineage>
</organism>
<dbReference type="EMBL" id="CP025431">
    <property type="protein sequence ID" value="AUH66633.1"/>
    <property type="molecule type" value="Genomic_DNA"/>
</dbReference>
<dbReference type="Gene3D" id="2.40.128.130">
    <property type="entry name" value="Autotransporter beta-domain"/>
    <property type="match status" value="1"/>
</dbReference>
<dbReference type="Proteomes" id="UP000234530">
    <property type="component" value="Plasmid pPZ01"/>
</dbReference>
<dbReference type="InterPro" id="IPR005546">
    <property type="entry name" value="Autotransporte_beta"/>
</dbReference>
<dbReference type="Pfam" id="PF22352">
    <property type="entry name" value="K319L-like_PKD"/>
    <property type="match status" value="7"/>
</dbReference>
<feature type="domain" description="Autotransporter" evidence="2">
    <location>
        <begin position="1020"/>
        <end position="1269"/>
    </location>
</feature>